<comment type="caution">
    <text evidence="1">The sequence shown here is derived from an EMBL/GenBank/DDBJ whole genome shotgun (WGS) entry which is preliminary data.</text>
</comment>
<organism evidence="1 2">
    <name type="scientific">Angustibacter aerolatus</name>
    <dbReference type="NCBI Taxonomy" id="1162965"/>
    <lineage>
        <taxon>Bacteria</taxon>
        <taxon>Bacillati</taxon>
        <taxon>Actinomycetota</taxon>
        <taxon>Actinomycetes</taxon>
        <taxon>Kineosporiales</taxon>
        <taxon>Kineosporiaceae</taxon>
    </lineage>
</organism>
<name>A0ABQ6JKV1_9ACTN</name>
<gene>
    <name evidence="1" type="ORF">GCM10025868_26650</name>
</gene>
<evidence type="ECO:0000313" key="2">
    <source>
        <dbReference type="Proteomes" id="UP001157017"/>
    </source>
</evidence>
<accession>A0ABQ6JKV1</accession>
<dbReference type="EMBL" id="BSUZ01000001">
    <property type="protein sequence ID" value="GMA87415.1"/>
    <property type="molecule type" value="Genomic_DNA"/>
</dbReference>
<keyword evidence="2" id="KW-1185">Reference proteome</keyword>
<sequence>MVVIDAKRYQGRPRLEVDGGLFRPRTERLRVGGRDCTRLVAGVQQQVGLVRAVLAAHGAVDVPVRGVLCFVEADWPLIGGAFTVDDVDVVWPKRLASSLRHEGPLDDVRRHEPHRVLAGAFPCA</sequence>
<proteinExistence type="predicted"/>
<dbReference type="Proteomes" id="UP001157017">
    <property type="component" value="Unassembled WGS sequence"/>
</dbReference>
<protein>
    <recommendedName>
        <fullName evidence="3">NERD domain-containing protein</fullName>
    </recommendedName>
</protein>
<reference evidence="2" key="1">
    <citation type="journal article" date="2019" name="Int. J. Syst. Evol. Microbiol.">
        <title>The Global Catalogue of Microorganisms (GCM) 10K type strain sequencing project: providing services to taxonomists for standard genome sequencing and annotation.</title>
        <authorList>
            <consortium name="The Broad Institute Genomics Platform"/>
            <consortium name="The Broad Institute Genome Sequencing Center for Infectious Disease"/>
            <person name="Wu L."/>
            <person name="Ma J."/>
        </authorList>
    </citation>
    <scope>NUCLEOTIDE SEQUENCE [LARGE SCALE GENOMIC DNA]</scope>
    <source>
        <strain evidence="2">NBRC 108730</strain>
    </source>
</reference>
<evidence type="ECO:0000313" key="1">
    <source>
        <dbReference type="EMBL" id="GMA87415.1"/>
    </source>
</evidence>
<evidence type="ECO:0008006" key="3">
    <source>
        <dbReference type="Google" id="ProtNLM"/>
    </source>
</evidence>